<sequence length="193" mass="21541">MPPEGNMRAGILPGCPSLDRGIREAETGFETQTFRSIDSHHLTSSNFTRAHLVTWARSVCSGKVAEIGFAIATIFEISRYMYKHNALLIRLLKILRKPTNGFAVLRAHQVGAVPEFPSNLRSIPNLIFIDLGCKMAQWLERKFTDRKVRGSDSTFAARIPLFRLGQSGNNPSLVLPSSSTERVLQLNNFLTNN</sequence>
<evidence type="ECO:0000313" key="2">
    <source>
        <dbReference type="Proteomes" id="UP000286415"/>
    </source>
</evidence>
<dbReference type="InParanoid" id="A0A419PSB7"/>
<gene>
    <name evidence="1" type="ORF">CSKR_112517</name>
</gene>
<proteinExistence type="predicted"/>
<keyword evidence="2" id="KW-1185">Reference proteome</keyword>
<reference evidence="1 2" key="1">
    <citation type="journal article" date="2018" name="Biotechnol. Adv.">
        <title>Improved genomic resources and new bioinformatic workflow for the carcinogenic parasite Clonorchis sinensis: Biotechnological implications.</title>
        <authorList>
            <person name="Wang D."/>
            <person name="Korhonen P.K."/>
            <person name="Gasser R.B."/>
            <person name="Young N.D."/>
        </authorList>
    </citation>
    <scope>NUCLEOTIDE SEQUENCE [LARGE SCALE GENOMIC DNA]</scope>
    <source>
        <strain evidence="1">Cs-k2</strain>
    </source>
</reference>
<dbReference type="OrthoDB" id="6257894at2759"/>
<dbReference type="Proteomes" id="UP000286415">
    <property type="component" value="Unassembled WGS sequence"/>
</dbReference>
<organism evidence="1 2">
    <name type="scientific">Clonorchis sinensis</name>
    <name type="common">Chinese liver fluke</name>
    <dbReference type="NCBI Taxonomy" id="79923"/>
    <lineage>
        <taxon>Eukaryota</taxon>
        <taxon>Metazoa</taxon>
        <taxon>Spiralia</taxon>
        <taxon>Lophotrochozoa</taxon>
        <taxon>Platyhelminthes</taxon>
        <taxon>Trematoda</taxon>
        <taxon>Digenea</taxon>
        <taxon>Opisthorchiida</taxon>
        <taxon>Opisthorchiata</taxon>
        <taxon>Opisthorchiidae</taxon>
        <taxon>Clonorchis</taxon>
    </lineage>
</organism>
<reference evidence="1 2" key="2">
    <citation type="journal article" date="2021" name="Genomics">
        <title>High-quality reference genome for Clonorchis sinensis.</title>
        <authorList>
            <person name="Young N.D."/>
            <person name="Stroehlein A.J."/>
            <person name="Kinkar L."/>
            <person name="Wang T."/>
            <person name="Sohn W.M."/>
            <person name="Chang B.C.H."/>
            <person name="Kaur P."/>
            <person name="Weisz D."/>
            <person name="Dudchenko O."/>
            <person name="Aiden E.L."/>
            <person name="Korhonen P.K."/>
            <person name="Gasser R.B."/>
        </authorList>
    </citation>
    <scope>NUCLEOTIDE SEQUENCE [LARGE SCALE GENOMIC DNA]</scope>
    <source>
        <strain evidence="1">Cs-k2</strain>
    </source>
</reference>
<name>A0A419PSB7_CLOSI</name>
<dbReference type="EMBL" id="NIRI02000042">
    <property type="protein sequence ID" value="KAG5452236.1"/>
    <property type="molecule type" value="Genomic_DNA"/>
</dbReference>
<comment type="caution">
    <text evidence="1">The sequence shown here is derived from an EMBL/GenBank/DDBJ whole genome shotgun (WGS) entry which is preliminary data.</text>
</comment>
<dbReference type="AlphaFoldDB" id="A0A419PSB7"/>
<evidence type="ECO:0000313" key="1">
    <source>
        <dbReference type="EMBL" id="KAG5452236.1"/>
    </source>
</evidence>
<accession>A0A419PSB7</accession>
<protein>
    <submittedName>
        <fullName evidence="1">Uncharacterized protein</fullName>
    </submittedName>
</protein>